<proteinExistence type="predicted"/>
<evidence type="ECO:0000313" key="1">
    <source>
        <dbReference type="EMBL" id="MBU8866622.1"/>
    </source>
</evidence>
<evidence type="ECO:0000313" key="2">
    <source>
        <dbReference type="Proteomes" id="UP000824166"/>
    </source>
</evidence>
<reference evidence="1 2" key="1">
    <citation type="submission" date="2021-06" db="EMBL/GenBank/DDBJ databases">
        <authorList>
            <person name="Jeong J.W."/>
        </authorList>
    </citation>
    <scope>NUCLEOTIDE SEQUENCE [LARGE SCALE GENOMIC DNA]</scope>
    <source>
        <strain evidence="1 2">MMS21-TAE1-1</strain>
    </source>
</reference>
<dbReference type="EMBL" id="JAHOPC010000005">
    <property type="protein sequence ID" value="MBU8866622.1"/>
    <property type="molecule type" value="Genomic_DNA"/>
</dbReference>
<comment type="caution">
    <text evidence="1">The sequence shown here is derived from an EMBL/GenBank/DDBJ whole genome shotgun (WGS) entry which is preliminary data.</text>
</comment>
<keyword evidence="2" id="KW-1185">Reference proteome</keyword>
<dbReference type="RefSeq" id="WP_216924765.1">
    <property type="nucleotide sequence ID" value="NZ_JAHOPC010000005.1"/>
</dbReference>
<sequence length="538" mass="58934">MTSPHVFVTMADILNLECDAWLLPTDSFLSIRRHWLSAHRDLQKLANASCGNDFRAGRVLAQAIRNWDQQSPQPVLTAVPHNNVWGPHVVAERLEAFVVAAKEALGGRSSRRPYPLLAIPFFGTAGGGAGQHLGAALRDILDCISDLSSRYSIDVVLVLRDRAAFSLAQKLRREALAKGCGWAPLNPQLQGKAITLGEKAKAGHLVPFLGAGISVSAGAPTWGQLLERLRDGIDLNDAADVDFSRLGPLDHASVLEQMYVDQNGSRSEFENAVADLVDLPRYGLAPALLATLPSAGAITLNYDRLFEMACADAQRPRTVLPENVPTVGGEWLLKLHGSVSKPETIVLTRDDYLGFNSTRAALSALVKAHLLTHHLLFVGFGLADDHFHEIVHDVRQALSSHDPVRQQMGTVLSLFNEPHQRLVWSGKLDILPMAGRFPDGNMTEEERNAARQEAGRDMEIFLDMTAAYAADDHSYLLAPAYTQGLSEDEVQLRRHLLALAKHHQTPATAEVWGVISKTLINLGFDPDATYTDRVNREN</sequence>
<accession>A0ABS6I4G5</accession>
<dbReference type="Proteomes" id="UP000824166">
    <property type="component" value="Unassembled WGS sequence"/>
</dbReference>
<protein>
    <submittedName>
        <fullName evidence="1">SIR2 family protein</fullName>
    </submittedName>
</protein>
<dbReference type="Pfam" id="PF13289">
    <property type="entry name" value="SIR2_2"/>
    <property type="match status" value="1"/>
</dbReference>
<organism evidence="1 2">
    <name type="scientific">Paenarthrobacter aromaticivorans</name>
    <dbReference type="NCBI Taxonomy" id="2849150"/>
    <lineage>
        <taxon>Bacteria</taxon>
        <taxon>Bacillati</taxon>
        <taxon>Actinomycetota</taxon>
        <taxon>Actinomycetes</taxon>
        <taxon>Micrococcales</taxon>
        <taxon>Micrococcaceae</taxon>
        <taxon>Paenarthrobacter</taxon>
    </lineage>
</organism>
<gene>
    <name evidence="1" type="ORF">KSW38_10005</name>
</gene>
<name>A0ABS6I4G5_9MICC</name>